<accession>A0A744JCB5</accession>
<proteinExistence type="predicted"/>
<reference evidence="3" key="2">
    <citation type="submission" date="2020-02" db="EMBL/GenBank/DDBJ databases">
        <authorList>
            <consortium name="NCBI Pathogen Detection Project"/>
        </authorList>
    </citation>
    <scope>NUCLEOTIDE SEQUENCE</scope>
    <source>
        <strain evidence="3">MA.05/00002289</strain>
        <strain evidence="2">MA.CK_01/00000941</strain>
        <strain evidence="1">MA.CK_95/00012903</strain>
    </source>
</reference>
<dbReference type="EMBL" id="DAAUOA010000019">
    <property type="protein sequence ID" value="HAF2205746.1"/>
    <property type="molecule type" value="Genomic_DNA"/>
</dbReference>
<name>A0A744JCB5_SALER</name>
<reference evidence="3" key="1">
    <citation type="journal article" date="2018" name="Genome Biol.">
        <title>SKESA: strategic k-mer extension for scrupulous assemblies.</title>
        <authorList>
            <person name="Souvorov A."/>
            <person name="Agarwala R."/>
            <person name="Lipman D.J."/>
        </authorList>
    </citation>
    <scope>NUCLEOTIDE SEQUENCE</scope>
    <source>
        <strain evidence="3">MA.05/00002289</strain>
        <strain evidence="2">MA.CK_01/00000941</strain>
        <strain evidence="1">MA.CK_95/00012903</strain>
    </source>
</reference>
<organism evidence="3">
    <name type="scientific">Salmonella enterica</name>
    <name type="common">Salmonella choleraesuis</name>
    <dbReference type="NCBI Taxonomy" id="28901"/>
    <lineage>
        <taxon>Bacteria</taxon>
        <taxon>Pseudomonadati</taxon>
        <taxon>Pseudomonadota</taxon>
        <taxon>Gammaproteobacteria</taxon>
        <taxon>Enterobacterales</taxon>
        <taxon>Enterobacteriaceae</taxon>
        <taxon>Salmonella</taxon>
    </lineage>
</organism>
<dbReference type="EMBL" id="DAAUMU010000063">
    <property type="protein sequence ID" value="HAF1420802.1"/>
    <property type="molecule type" value="Genomic_DNA"/>
</dbReference>
<protein>
    <submittedName>
        <fullName evidence="3">Uncharacterized protein</fullName>
    </submittedName>
</protein>
<evidence type="ECO:0000313" key="2">
    <source>
        <dbReference type="EMBL" id="HAF2205746.1"/>
    </source>
</evidence>
<sequence>MKMRKLRIIVKETGGYLAISRHENPQKSWENTTITVPPITEATYTEINGVCCLCRKPFSQHSLNEIIHIIYVFLADSLYFFVRRRPGLP</sequence>
<evidence type="ECO:0000313" key="1">
    <source>
        <dbReference type="EMBL" id="HAF1420802.1"/>
    </source>
</evidence>
<dbReference type="AlphaFoldDB" id="A0A744JCB5"/>
<dbReference type="EMBL" id="DAAUPK010000016">
    <property type="protein sequence ID" value="HAF2570901.1"/>
    <property type="molecule type" value="Genomic_DNA"/>
</dbReference>
<evidence type="ECO:0000313" key="3">
    <source>
        <dbReference type="EMBL" id="HAF2570901.1"/>
    </source>
</evidence>
<gene>
    <name evidence="2" type="ORF">G8N85_003745</name>
    <name evidence="1" type="ORF">G9B68_005345</name>
    <name evidence="3" type="ORF">G9E70_003823</name>
</gene>
<comment type="caution">
    <text evidence="3">The sequence shown here is derived from an EMBL/GenBank/DDBJ whole genome shotgun (WGS) entry which is preliminary data.</text>
</comment>